<dbReference type="AlphaFoldDB" id="A0A0C2YB49"/>
<feature type="region of interest" description="Disordered" evidence="1">
    <location>
        <begin position="19"/>
        <end position="52"/>
    </location>
</feature>
<dbReference type="Proteomes" id="UP000053424">
    <property type="component" value="Unassembled WGS sequence"/>
</dbReference>
<reference evidence="3" key="2">
    <citation type="submission" date="2015-01" db="EMBL/GenBank/DDBJ databases">
        <title>Evolutionary Origins and Diversification of the Mycorrhizal Mutualists.</title>
        <authorList>
            <consortium name="DOE Joint Genome Institute"/>
            <consortium name="Mycorrhizal Genomics Consortium"/>
            <person name="Kohler A."/>
            <person name="Kuo A."/>
            <person name="Nagy L.G."/>
            <person name="Floudas D."/>
            <person name="Copeland A."/>
            <person name="Barry K.W."/>
            <person name="Cichocki N."/>
            <person name="Veneault-Fourrey C."/>
            <person name="LaButti K."/>
            <person name="Lindquist E.A."/>
            <person name="Lipzen A."/>
            <person name="Lundell T."/>
            <person name="Morin E."/>
            <person name="Murat C."/>
            <person name="Riley R."/>
            <person name="Ohm R."/>
            <person name="Sun H."/>
            <person name="Tunlid A."/>
            <person name="Henrissat B."/>
            <person name="Grigoriev I.V."/>
            <person name="Hibbett D.S."/>
            <person name="Martin F."/>
        </authorList>
    </citation>
    <scope>NUCLEOTIDE SEQUENCE [LARGE SCALE GENOMIC DNA]</scope>
    <source>
        <strain evidence="3">h7</strain>
    </source>
</reference>
<reference evidence="2 3" key="1">
    <citation type="submission" date="2014-04" db="EMBL/GenBank/DDBJ databases">
        <authorList>
            <consortium name="DOE Joint Genome Institute"/>
            <person name="Kuo A."/>
            <person name="Gay G."/>
            <person name="Dore J."/>
            <person name="Kohler A."/>
            <person name="Nagy L.G."/>
            <person name="Floudas D."/>
            <person name="Copeland A."/>
            <person name="Barry K.W."/>
            <person name="Cichocki N."/>
            <person name="Veneault-Fourrey C."/>
            <person name="LaButti K."/>
            <person name="Lindquist E.A."/>
            <person name="Lipzen A."/>
            <person name="Lundell T."/>
            <person name="Morin E."/>
            <person name="Murat C."/>
            <person name="Sun H."/>
            <person name="Tunlid A."/>
            <person name="Henrissat B."/>
            <person name="Grigoriev I.V."/>
            <person name="Hibbett D.S."/>
            <person name="Martin F."/>
            <person name="Nordberg H.P."/>
            <person name="Cantor M.N."/>
            <person name="Hua S.X."/>
        </authorList>
    </citation>
    <scope>NUCLEOTIDE SEQUENCE [LARGE SCALE GENOMIC DNA]</scope>
    <source>
        <strain evidence="3">h7</strain>
    </source>
</reference>
<feature type="region of interest" description="Disordered" evidence="1">
    <location>
        <begin position="345"/>
        <end position="364"/>
    </location>
</feature>
<keyword evidence="3" id="KW-1185">Reference proteome</keyword>
<name>A0A0C2YB49_HEBCY</name>
<evidence type="ECO:0000313" key="3">
    <source>
        <dbReference type="Proteomes" id="UP000053424"/>
    </source>
</evidence>
<protein>
    <submittedName>
        <fullName evidence="2">Uncharacterized protein</fullName>
    </submittedName>
</protein>
<proteinExistence type="predicted"/>
<dbReference type="OrthoDB" id="3259897at2759"/>
<evidence type="ECO:0000256" key="1">
    <source>
        <dbReference type="SAM" id="MobiDB-lite"/>
    </source>
</evidence>
<sequence>MYPARKMTYFQGQALPSDAPVPLTTSAQAPLPSLPMRRRARTSATTDSSRPNSRFVPVSVYSHVSTYRSSILELQLYSPSLKVHHSDTRGPIAVFSQHDQIDGKVSLDPSGCQSGRLSVVIEGSFSYQPPRNWDKPIPSRLPKPQRYVFLASRTIIGVTNAESSSSKSTFRDAFVRRRPSISDATYTSSSTEKSHPFAFQLPQSIRPGEELPPTFVSKNDPSSSDYFDVTYKIVADWEPNDPTEVPSHLEVPFLIHPDAGFQCIDASAPEPDSWLEMPLKAERPILVRCAITLPTSVTFARTSSIPYFVVFTTTPRSPELAKEIAADATICVSLVRQIVITNQTSLPPTPPLTPSSDESEFSTRTRLLRRVGKSQPRLRRTSEGSISITREKPLPEIPAIAKSYSDTRTIMNDMCIGFPKRPRQQSSKTSHPSLESIASIPDGLHKARIQLSKDMLPCIDWAGVSVKYYLDVSVLLGPDELRARIPIRIF</sequence>
<dbReference type="EMBL" id="KN831770">
    <property type="protein sequence ID" value="KIM47048.1"/>
    <property type="molecule type" value="Genomic_DNA"/>
</dbReference>
<organism evidence="2 3">
    <name type="scientific">Hebeloma cylindrosporum</name>
    <dbReference type="NCBI Taxonomy" id="76867"/>
    <lineage>
        <taxon>Eukaryota</taxon>
        <taxon>Fungi</taxon>
        <taxon>Dikarya</taxon>
        <taxon>Basidiomycota</taxon>
        <taxon>Agaricomycotina</taxon>
        <taxon>Agaricomycetes</taxon>
        <taxon>Agaricomycetidae</taxon>
        <taxon>Agaricales</taxon>
        <taxon>Agaricineae</taxon>
        <taxon>Hymenogastraceae</taxon>
        <taxon>Hebeloma</taxon>
    </lineage>
</organism>
<dbReference type="HOGENOM" id="CLU_556734_0_0_1"/>
<accession>A0A0C2YB49</accession>
<evidence type="ECO:0000313" key="2">
    <source>
        <dbReference type="EMBL" id="KIM47048.1"/>
    </source>
</evidence>
<dbReference type="STRING" id="686832.A0A0C2YB49"/>
<gene>
    <name evidence="2" type="ORF">M413DRAFT_268498</name>
</gene>